<name>A9UU31_MONBE</name>
<organism evidence="2 3">
    <name type="scientific">Monosiga brevicollis</name>
    <name type="common">Choanoflagellate</name>
    <dbReference type="NCBI Taxonomy" id="81824"/>
    <lineage>
        <taxon>Eukaryota</taxon>
        <taxon>Choanoflagellata</taxon>
        <taxon>Craspedida</taxon>
        <taxon>Salpingoecidae</taxon>
        <taxon>Monosiga</taxon>
    </lineage>
</organism>
<evidence type="ECO:0000313" key="3">
    <source>
        <dbReference type="Proteomes" id="UP000001357"/>
    </source>
</evidence>
<feature type="region of interest" description="Disordered" evidence="1">
    <location>
        <begin position="363"/>
        <end position="387"/>
    </location>
</feature>
<dbReference type="AlphaFoldDB" id="A9UU31"/>
<sequence length="387" mass="43812">MPKNSQEYAQALQDYQSGKPLKDILAENPGIKRSTFYTYKKQNLNPESVEEPQPKPISKQTVTVTKKQPEQVTQEIPINYSQPENVGTAPAIQDDFLAGERPELFMDVGADARKESMLGSLMSKSSGGKAAMVDELFGDIDLFQPKTLAQPPVSKPQQDPVVKGSTILGHGKSWWTKMPKLKKEKTPEQERDEQQMVTVQKIRLYLMHFPQLEQLHIIPKKKTKGHEGEPDTEKWLVSLYTKNQTDLDKMLDFIQFHVRNSINEQTSMKLANNVVTTGSKVIEHILVALGLKVQGLTKTLMEDEDVKRCIKEIIIENGVNTLNYGPKADLGLKLVMKIVQTDSQNRIEETVKQKALEKALEIQKQKAQEKEKPKPVPQELADKYDDL</sequence>
<reference evidence="2 3" key="1">
    <citation type="journal article" date="2008" name="Nature">
        <title>The genome of the choanoflagellate Monosiga brevicollis and the origin of metazoans.</title>
        <authorList>
            <consortium name="JGI Sequencing"/>
            <person name="King N."/>
            <person name="Westbrook M.J."/>
            <person name="Young S.L."/>
            <person name="Kuo A."/>
            <person name="Abedin M."/>
            <person name="Chapman J."/>
            <person name="Fairclough S."/>
            <person name="Hellsten U."/>
            <person name="Isogai Y."/>
            <person name="Letunic I."/>
            <person name="Marr M."/>
            <person name="Pincus D."/>
            <person name="Putnam N."/>
            <person name="Rokas A."/>
            <person name="Wright K.J."/>
            <person name="Zuzow R."/>
            <person name="Dirks W."/>
            <person name="Good M."/>
            <person name="Goodstein D."/>
            <person name="Lemons D."/>
            <person name="Li W."/>
            <person name="Lyons J.B."/>
            <person name="Morris A."/>
            <person name="Nichols S."/>
            <person name="Richter D.J."/>
            <person name="Salamov A."/>
            <person name="Bork P."/>
            <person name="Lim W.A."/>
            <person name="Manning G."/>
            <person name="Miller W.T."/>
            <person name="McGinnis W."/>
            <person name="Shapiro H."/>
            <person name="Tjian R."/>
            <person name="Grigoriev I.V."/>
            <person name="Rokhsar D."/>
        </authorList>
    </citation>
    <scope>NUCLEOTIDE SEQUENCE [LARGE SCALE GENOMIC DNA]</scope>
    <source>
        <strain evidence="3">MX1 / ATCC 50154</strain>
    </source>
</reference>
<keyword evidence="3" id="KW-1185">Reference proteome</keyword>
<dbReference type="GeneID" id="5888922"/>
<dbReference type="KEGG" id="mbr:MONBRDRAFT_23655"/>
<dbReference type="Proteomes" id="UP000001357">
    <property type="component" value="Unassembled WGS sequence"/>
</dbReference>
<feature type="compositionally biased region" description="Polar residues" evidence="1">
    <location>
        <begin position="58"/>
        <end position="85"/>
    </location>
</feature>
<proteinExistence type="predicted"/>
<gene>
    <name evidence="2" type="ORF">MONBRDRAFT_23655</name>
</gene>
<evidence type="ECO:0000313" key="2">
    <source>
        <dbReference type="EMBL" id="EDQ91352.1"/>
    </source>
</evidence>
<dbReference type="EMBL" id="CH991545">
    <property type="protein sequence ID" value="EDQ91352.1"/>
    <property type="molecule type" value="Genomic_DNA"/>
</dbReference>
<evidence type="ECO:0000256" key="1">
    <source>
        <dbReference type="SAM" id="MobiDB-lite"/>
    </source>
</evidence>
<accession>A9UU31</accession>
<dbReference type="InParanoid" id="A9UU31"/>
<feature type="region of interest" description="Disordered" evidence="1">
    <location>
        <begin position="42"/>
        <end position="86"/>
    </location>
</feature>
<protein>
    <submittedName>
        <fullName evidence="2">Uncharacterized protein</fullName>
    </submittedName>
</protein>
<dbReference type="RefSeq" id="XP_001743774.1">
    <property type="nucleotide sequence ID" value="XM_001743722.1"/>
</dbReference>